<evidence type="ECO:0000313" key="1">
    <source>
        <dbReference type="EMBL" id="BAP11242.1"/>
    </source>
</evidence>
<dbReference type="EMBL" id="AB906661">
    <property type="protein sequence ID" value="BAP11242.1"/>
    <property type="molecule type" value="Genomic_DNA"/>
</dbReference>
<accession>A0A068PT77</accession>
<organism evidence="1">
    <name type="scientific">Zanthoxylum ailanthoides</name>
    <dbReference type="NCBI Taxonomy" id="159071"/>
    <lineage>
        <taxon>Eukaryota</taxon>
        <taxon>Viridiplantae</taxon>
        <taxon>Streptophyta</taxon>
        <taxon>Embryophyta</taxon>
        <taxon>Tracheophyta</taxon>
        <taxon>Spermatophyta</taxon>
        <taxon>Magnoliopsida</taxon>
        <taxon>eudicotyledons</taxon>
        <taxon>Gunneridae</taxon>
        <taxon>Pentapetalae</taxon>
        <taxon>rosids</taxon>
        <taxon>malvids</taxon>
        <taxon>Sapindales</taxon>
        <taxon>Rutaceae</taxon>
        <taxon>Zanthoxyloideae</taxon>
        <taxon>Zanthoxylum</taxon>
    </lineage>
</organism>
<feature type="non-terminal residue" evidence="1">
    <location>
        <position position="1"/>
    </location>
</feature>
<dbReference type="AlphaFoldDB" id="A0A068PT77"/>
<gene>
    <name evidence="1" type="primary">TUA2</name>
</gene>
<name>A0A068PT77_9ROSI</name>
<feature type="non-terminal residue" evidence="1">
    <location>
        <position position="40"/>
    </location>
</feature>
<dbReference type="EMBL" id="AB906663">
    <property type="protein sequence ID" value="BAP11244.1"/>
    <property type="molecule type" value="Genomic_DNA"/>
</dbReference>
<protein>
    <submittedName>
        <fullName evidence="1">TUA2 protein</fullName>
    </submittedName>
</protein>
<reference evidence="1" key="1">
    <citation type="submission" date="2014-01" db="EMBL/GenBank/DDBJ databases">
        <title>Demographic history of a common pioneer tree, Zanthoxylum ailanthoides, reconstructed using isolation-with-migration model.</title>
        <authorList>
            <person name="Yoshida T."/>
            <person name="Tamekuni M."/>
            <person name="Yahara T."/>
            <person name="Inomata N."/>
            <person name="Tachida H."/>
        </authorList>
    </citation>
    <scope>NUCLEOTIDE SEQUENCE</scope>
</reference>
<proteinExistence type="predicted"/>
<sequence>SERRLLISALTASGSWLITALVSRDSLFSMLLVEELALVS</sequence>